<comment type="caution">
    <text evidence="2">The sequence shown here is derived from an EMBL/GenBank/DDBJ whole genome shotgun (WGS) entry which is preliminary data.</text>
</comment>
<protein>
    <recommendedName>
        <fullName evidence="4">Cytochrome C biosynthesis protein</fullName>
    </recommendedName>
</protein>
<dbReference type="Proteomes" id="UP001419910">
    <property type="component" value="Unassembled WGS sequence"/>
</dbReference>
<name>A0ABU9XXL6_9SPHN</name>
<dbReference type="InterPro" id="IPR019734">
    <property type="entry name" value="TPR_rpt"/>
</dbReference>
<sequence>MGWIVLALVGIAAGFALWIGGIARPLWSFVGAALMLGAAGYALQSGPSLPGHPVESFAEPIEVDPAMTQLRESMLGAFTADNAYLVAADAMTRSGDTRSAVQAVLGGIKRYPKSLTLWTGLGTALEQHDGTVSPATLFAFQHAMYLAPQHPAPPFFLGLAYIRAGEYAKARPYWARALALAPAGASYRQPIADRLTALDAYLAAAEQAQTQAAGAASAP</sequence>
<evidence type="ECO:0000313" key="2">
    <source>
        <dbReference type="EMBL" id="MEN2788294.1"/>
    </source>
</evidence>
<gene>
    <name evidence="2" type="ORF">ABC974_01535</name>
</gene>
<evidence type="ECO:0000256" key="1">
    <source>
        <dbReference type="PROSITE-ProRule" id="PRU00339"/>
    </source>
</evidence>
<proteinExistence type="predicted"/>
<evidence type="ECO:0000313" key="3">
    <source>
        <dbReference type="Proteomes" id="UP001419910"/>
    </source>
</evidence>
<dbReference type="Gene3D" id="1.25.40.10">
    <property type="entry name" value="Tetratricopeptide repeat domain"/>
    <property type="match status" value="1"/>
</dbReference>
<organism evidence="2 3">
    <name type="scientific">Sphingomonas oligophenolica</name>
    <dbReference type="NCBI Taxonomy" id="301154"/>
    <lineage>
        <taxon>Bacteria</taxon>
        <taxon>Pseudomonadati</taxon>
        <taxon>Pseudomonadota</taxon>
        <taxon>Alphaproteobacteria</taxon>
        <taxon>Sphingomonadales</taxon>
        <taxon>Sphingomonadaceae</taxon>
        <taxon>Sphingomonas</taxon>
    </lineage>
</organism>
<dbReference type="PROSITE" id="PS50005">
    <property type="entry name" value="TPR"/>
    <property type="match status" value="1"/>
</dbReference>
<dbReference type="SUPFAM" id="SSF48452">
    <property type="entry name" value="TPR-like"/>
    <property type="match status" value="1"/>
</dbReference>
<evidence type="ECO:0008006" key="4">
    <source>
        <dbReference type="Google" id="ProtNLM"/>
    </source>
</evidence>
<reference evidence="2 3" key="1">
    <citation type="submission" date="2024-05" db="EMBL/GenBank/DDBJ databases">
        <authorList>
            <person name="Liu Q."/>
            <person name="Xin Y.-H."/>
        </authorList>
    </citation>
    <scope>NUCLEOTIDE SEQUENCE [LARGE SCALE GENOMIC DNA]</scope>
    <source>
        <strain evidence="2 3">CGMCC 1.10181</strain>
    </source>
</reference>
<keyword evidence="3" id="KW-1185">Reference proteome</keyword>
<dbReference type="InterPro" id="IPR011990">
    <property type="entry name" value="TPR-like_helical_dom_sf"/>
</dbReference>
<dbReference type="EMBL" id="JBDIME010000001">
    <property type="protein sequence ID" value="MEN2788294.1"/>
    <property type="molecule type" value="Genomic_DNA"/>
</dbReference>
<dbReference type="RefSeq" id="WP_343887916.1">
    <property type="nucleotide sequence ID" value="NZ_BAAAEH010000005.1"/>
</dbReference>
<keyword evidence="1" id="KW-0802">TPR repeat</keyword>
<feature type="repeat" description="TPR" evidence="1">
    <location>
        <begin position="151"/>
        <end position="184"/>
    </location>
</feature>
<accession>A0ABU9XXL6</accession>